<gene>
    <name evidence="6" type="primary">LOC100843091</name>
    <name evidence="5" type="ORF">BRADI_4g36621v3</name>
</gene>
<protein>
    <recommendedName>
        <fullName evidence="4">Phytocyanin domain-containing protein</fullName>
    </recommendedName>
</protein>
<dbReference type="OrthoDB" id="1921208at2759"/>
<evidence type="ECO:0000313" key="5">
    <source>
        <dbReference type="EMBL" id="KQJ91257.1"/>
    </source>
</evidence>
<dbReference type="InterPro" id="IPR039391">
    <property type="entry name" value="Phytocyanin-like"/>
</dbReference>
<name>A0A0Q3PP64_BRADI</name>
<dbReference type="PANTHER" id="PTHR33021:SF179">
    <property type="entry name" value="OS09G0541100 PROTEIN"/>
    <property type="match status" value="1"/>
</dbReference>
<accession>A0A0Q3PP64</accession>
<evidence type="ECO:0000256" key="2">
    <source>
        <dbReference type="SAM" id="MobiDB-lite"/>
    </source>
</evidence>
<dbReference type="GO" id="GO:0046872">
    <property type="term" value="F:metal ion binding"/>
    <property type="evidence" value="ECO:0007669"/>
    <property type="project" value="UniProtKB-KW"/>
</dbReference>
<feature type="signal peptide" evidence="3">
    <location>
        <begin position="1"/>
        <end position="21"/>
    </location>
</feature>
<reference evidence="6" key="3">
    <citation type="submission" date="2018-08" db="UniProtKB">
        <authorList>
            <consortium name="EnsemblPlants"/>
        </authorList>
    </citation>
    <scope>IDENTIFICATION</scope>
    <source>
        <strain evidence="6">cv. Bd21</strain>
    </source>
</reference>
<evidence type="ECO:0000256" key="1">
    <source>
        <dbReference type="ARBA" id="ARBA00022723"/>
    </source>
</evidence>
<dbReference type="InterPro" id="IPR003245">
    <property type="entry name" value="Phytocyanin_dom"/>
</dbReference>
<feature type="domain" description="Phytocyanin" evidence="4">
    <location>
        <begin position="22"/>
        <end position="123"/>
    </location>
</feature>
<dbReference type="GO" id="GO:0009055">
    <property type="term" value="F:electron transfer activity"/>
    <property type="evidence" value="ECO:0007669"/>
    <property type="project" value="InterPro"/>
</dbReference>
<feature type="region of interest" description="Disordered" evidence="2">
    <location>
        <begin position="123"/>
        <end position="150"/>
    </location>
</feature>
<evidence type="ECO:0000256" key="3">
    <source>
        <dbReference type="SAM" id="SignalP"/>
    </source>
</evidence>
<dbReference type="PROSITE" id="PS00079">
    <property type="entry name" value="MULTICOPPER_OXIDASE1"/>
    <property type="match status" value="1"/>
</dbReference>
<dbReference type="Gene3D" id="2.60.40.420">
    <property type="entry name" value="Cupredoxins - blue copper proteins"/>
    <property type="match status" value="1"/>
</dbReference>
<dbReference type="GeneID" id="100843091"/>
<dbReference type="EnsemblPlants" id="KQJ91257">
    <property type="protein sequence ID" value="KQJ91257"/>
    <property type="gene ID" value="BRADI_4g36621v3"/>
</dbReference>
<dbReference type="ExpressionAtlas" id="A0A0Q3PP64">
    <property type="expression patterns" value="differential"/>
</dbReference>
<keyword evidence="7" id="KW-1185">Reference proteome</keyword>
<dbReference type="Pfam" id="PF02298">
    <property type="entry name" value="Cu_bind_like"/>
    <property type="match status" value="1"/>
</dbReference>
<proteinExistence type="predicted"/>
<evidence type="ECO:0000259" key="4">
    <source>
        <dbReference type="PROSITE" id="PS51485"/>
    </source>
</evidence>
<dbReference type="AlphaFoldDB" id="A0A0Q3PP64"/>
<dbReference type="EMBL" id="CM000883">
    <property type="protein sequence ID" value="KQJ91257.1"/>
    <property type="molecule type" value="Genomic_DNA"/>
</dbReference>
<dbReference type="FunFam" id="2.60.40.420:FF:000074">
    <property type="entry name" value="Blue copper binding protein-like"/>
    <property type="match status" value="1"/>
</dbReference>
<sequence length="172" mass="17970">MAATAILLLLFAAAAPRLSGATEYTVGDSDGWTIGPSYLAWSQKYNFTAGDTLVFNYVPRQHDVREVTQDAYRTCEPAANQTVRAWASGRDLVDLAAPGDYYFVCNVTGHCLGGMKFSVAVAAPSPPPPPPPRAFPTPAPPPPSSSSAGAWPDVGGVSGLAIGMWIASLLSS</sequence>
<keyword evidence="1" id="KW-0479">Metal-binding</keyword>
<keyword evidence="3" id="KW-0732">Signal</keyword>
<dbReference type="RefSeq" id="XP_003576781.1">
    <property type="nucleotide sequence ID" value="XM_003576733.4"/>
</dbReference>
<evidence type="ECO:0000313" key="6">
    <source>
        <dbReference type="EnsemblPlants" id="KQJ91257"/>
    </source>
</evidence>
<feature type="compositionally biased region" description="Pro residues" evidence="2">
    <location>
        <begin position="124"/>
        <end position="144"/>
    </location>
</feature>
<dbReference type="InterPro" id="IPR033138">
    <property type="entry name" value="Cu_oxidase_CS"/>
</dbReference>
<dbReference type="Gramene" id="KQJ91257">
    <property type="protein sequence ID" value="KQJ91257"/>
    <property type="gene ID" value="BRADI_4g36621v3"/>
</dbReference>
<evidence type="ECO:0000313" key="7">
    <source>
        <dbReference type="Proteomes" id="UP000008810"/>
    </source>
</evidence>
<dbReference type="KEGG" id="bdi:100843091"/>
<organism evidence="5">
    <name type="scientific">Brachypodium distachyon</name>
    <name type="common">Purple false brome</name>
    <name type="synonym">Trachynia distachya</name>
    <dbReference type="NCBI Taxonomy" id="15368"/>
    <lineage>
        <taxon>Eukaryota</taxon>
        <taxon>Viridiplantae</taxon>
        <taxon>Streptophyta</taxon>
        <taxon>Embryophyta</taxon>
        <taxon>Tracheophyta</taxon>
        <taxon>Spermatophyta</taxon>
        <taxon>Magnoliopsida</taxon>
        <taxon>Liliopsida</taxon>
        <taxon>Poales</taxon>
        <taxon>Poaceae</taxon>
        <taxon>BOP clade</taxon>
        <taxon>Pooideae</taxon>
        <taxon>Stipodae</taxon>
        <taxon>Brachypodieae</taxon>
        <taxon>Brachypodium</taxon>
    </lineage>
</organism>
<dbReference type="PROSITE" id="PS51485">
    <property type="entry name" value="PHYTOCYANIN"/>
    <property type="match status" value="1"/>
</dbReference>
<dbReference type="GO" id="GO:0005886">
    <property type="term" value="C:plasma membrane"/>
    <property type="evidence" value="ECO:0000318"/>
    <property type="project" value="GO_Central"/>
</dbReference>
<dbReference type="CDD" id="cd04216">
    <property type="entry name" value="Phytocyanin"/>
    <property type="match status" value="1"/>
</dbReference>
<dbReference type="InterPro" id="IPR008972">
    <property type="entry name" value="Cupredoxin"/>
</dbReference>
<dbReference type="Proteomes" id="UP000008810">
    <property type="component" value="Chromosome 4"/>
</dbReference>
<reference evidence="5 6" key="1">
    <citation type="journal article" date="2010" name="Nature">
        <title>Genome sequencing and analysis of the model grass Brachypodium distachyon.</title>
        <authorList>
            <consortium name="International Brachypodium Initiative"/>
        </authorList>
    </citation>
    <scope>NUCLEOTIDE SEQUENCE [LARGE SCALE GENOMIC DNA]</scope>
    <source>
        <strain evidence="5">Bd21</strain>
        <strain evidence="6">cv. Bd21</strain>
    </source>
</reference>
<feature type="chain" id="PRO_5044546095" description="Phytocyanin domain-containing protein" evidence="3">
    <location>
        <begin position="22"/>
        <end position="172"/>
    </location>
</feature>
<dbReference type="STRING" id="15368.A0A0Q3PP64"/>
<dbReference type="SUPFAM" id="SSF49503">
    <property type="entry name" value="Cupredoxins"/>
    <property type="match status" value="1"/>
</dbReference>
<dbReference type="PANTHER" id="PTHR33021">
    <property type="entry name" value="BLUE COPPER PROTEIN"/>
    <property type="match status" value="1"/>
</dbReference>
<reference evidence="5" key="2">
    <citation type="submission" date="2017-06" db="EMBL/GenBank/DDBJ databases">
        <title>WGS assembly of Brachypodium distachyon.</title>
        <authorList>
            <consortium name="The International Brachypodium Initiative"/>
            <person name="Lucas S."/>
            <person name="Harmon-Smith M."/>
            <person name="Lail K."/>
            <person name="Tice H."/>
            <person name="Grimwood J."/>
            <person name="Bruce D."/>
            <person name="Barry K."/>
            <person name="Shu S."/>
            <person name="Lindquist E."/>
            <person name="Wang M."/>
            <person name="Pitluck S."/>
            <person name="Vogel J.P."/>
            <person name="Garvin D.F."/>
            <person name="Mockler T.C."/>
            <person name="Schmutz J."/>
            <person name="Rokhsar D."/>
            <person name="Bevan M.W."/>
        </authorList>
    </citation>
    <scope>NUCLEOTIDE SEQUENCE</scope>
    <source>
        <strain evidence="5">Bd21</strain>
    </source>
</reference>